<name>A0A427BB73_ENSVE</name>
<sequence length="94" mass="10545">MRVTRAHITSARDSVFGCPRTRPRFGDGRASKQRKAGVRSQRGCRARSERRPGESAPSQDAEKAETARGSTIRPGKVKMRHRRHISRKGSPDHL</sequence>
<feature type="region of interest" description="Disordered" evidence="1">
    <location>
        <begin position="1"/>
        <end position="94"/>
    </location>
</feature>
<feature type="compositionally biased region" description="Basic residues" evidence="1">
    <location>
        <begin position="31"/>
        <end position="45"/>
    </location>
</feature>
<gene>
    <name evidence="2" type="ORF">B296_00004875</name>
</gene>
<evidence type="ECO:0000256" key="1">
    <source>
        <dbReference type="SAM" id="MobiDB-lite"/>
    </source>
</evidence>
<proteinExistence type="predicted"/>
<protein>
    <submittedName>
        <fullName evidence="2">Uncharacterized protein</fullName>
    </submittedName>
</protein>
<reference evidence="2 3" key="1">
    <citation type="journal article" date="2014" name="Agronomy (Basel)">
        <title>A Draft Genome Sequence for Ensete ventricosum, the Drought-Tolerant Tree Against Hunger.</title>
        <authorList>
            <person name="Harrison J."/>
            <person name="Moore K.A."/>
            <person name="Paszkiewicz K."/>
            <person name="Jones T."/>
            <person name="Grant M."/>
            <person name="Ambacheew D."/>
            <person name="Muzemil S."/>
            <person name="Studholme D.J."/>
        </authorList>
    </citation>
    <scope>NUCLEOTIDE SEQUENCE [LARGE SCALE GENOMIC DNA]</scope>
</reference>
<evidence type="ECO:0000313" key="3">
    <source>
        <dbReference type="Proteomes" id="UP000287651"/>
    </source>
</evidence>
<feature type="compositionally biased region" description="Basic residues" evidence="1">
    <location>
        <begin position="75"/>
        <end position="87"/>
    </location>
</feature>
<dbReference type="EMBL" id="AMZH03000077">
    <property type="protein sequence ID" value="RRT85683.1"/>
    <property type="molecule type" value="Genomic_DNA"/>
</dbReference>
<dbReference type="AlphaFoldDB" id="A0A427BB73"/>
<organism evidence="2 3">
    <name type="scientific">Ensete ventricosum</name>
    <name type="common">Abyssinian banana</name>
    <name type="synonym">Musa ensete</name>
    <dbReference type="NCBI Taxonomy" id="4639"/>
    <lineage>
        <taxon>Eukaryota</taxon>
        <taxon>Viridiplantae</taxon>
        <taxon>Streptophyta</taxon>
        <taxon>Embryophyta</taxon>
        <taxon>Tracheophyta</taxon>
        <taxon>Spermatophyta</taxon>
        <taxon>Magnoliopsida</taxon>
        <taxon>Liliopsida</taxon>
        <taxon>Zingiberales</taxon>
        <taxon>Musaceae</taxon>
        <taxon>Ensete</taxon>
    </lineage>
</organism>
<evidence type="ECO:0000313" key="2">
    <source>
        <dbReference type="EMBL" id="RRT85683.1"/>
    </source>
</evidence>
<comment type="caution">
    <text evidence="2">The sequence shown here is derived from an EMBL/GenBank/DDBJ whole genome shotgun (WGS) entry which is preliminary data.</text>
</comment>
<accession>A0A427BB73</accession>
<dbReference type="Proteomes" id="UP000287651">
    <property type="component" value="Unassembled WGS sequence"/>
</dbReference>